<keyword evidence="4 9" id="KW-1133">Transmembrane helix</keyword>
<dbReference type="Pfam" id="PF00571">
    <property type="entry name" value="CBS"/>
    <property type="match status" value="2"/>
</dbReference>
<feature type="compositionally biased region" description="Acidic residues" evidence="8">
    <location>
        <begin position="461"/>
        <end position="471"/>
    </location>
</feature>
<dbReference type="AlphaFoldDB" id="M0B4I9"/>
<evidence type="ECO:0000256" key="6">
    <source>
        <dbReference type="ARBA" id="ARBA00023136"/>
    </source>
</evidence>
<dbReference type="PROSITE" id="PS51846">
    <property type="entry name" value="CNNM"/>
    <property type="match status" value="1"/>
</dbReference>
<evidence type="ECO:0000256" key="1">
    <source>
        <dbReference type="ARBA" id="ARBA00004141"/>
    </source>
</evidence>
<proteinExistence type="predicted"/>
<dbReference type="PATRIC" id="fig|1227491.4.peg.2004"/>
<comment type="caution">
    <text evidence="12">The sequence shown here is derived from an EMBL/GenBank/DDBJ whole genome shotgun (WGS) entry which is preliminary data.</text>
</comment>
<reference evidence="12 13" key="1">
    <citation type="journal article" date="2014" name="PLoS Genet.">
        <title>Phylogenetically driven sequencing of extremely halophilic archaea reveals strategies for static and dynamic osmo-response.</title>
        <authorList>
            <person name="Becker E.A."/>
            <person name="Seitzer P.M."/>
            <person name="Tritt A."/>
            <person name="Larsen D."/>
            <person name="Krusor M."/>
            <person name="Yao A.I."/>
            <person name="Wu D."/>
            <person name="Madern D."/>
            <person name="Eisen J.A."/>
            <person name="Darling A.E."/>
            <person name="Facciotti M.T."/>
        </authorList>
    </citation>
    <scope>NUCLEOTIDE SEQUENCE [LARGE SCALE GENOMIC DNA]</scope>
    <source>
        <strain evidence="12 13">DSM 13077</strain>
    </source>
</reference>
<evidence type="ECO:0000259" key="11">
    <source>
        <dbReference type="PROSITE" id="PS51846"/>
    </source>
</evidence>
<dbReference type="Pfam" id="PF01595">
    <property type="entry name" value="CNNM"/>
    <property type="match status" value="1"/>
</dbReference>
<feature type="transmembrane region" description="Helical" evidence="9">
    <location>
        <begin position="36"/>
        <end position="56"/>
    </location>
</feature>
<keyword evidence="3" id="KW-0677">Repeat</keyword>
<evidence type="ECO:0000256" key="3">
    <source>
        <dbReference type="ARBA" id="ARBA00022737"/>
    </source>
</evidence>
<accession>M0B4I9</accession>
<comment type="subcellular location">
    <subcellularLocation>
        <location evidence="1">Membrane</location>
        <topology evidence="1">Multi-pass membrane protein</topology>
    </subcellularLocation>
</comment>
<feature type="domain" description="CBS" evidence="10">
    <location>
        <begin position="243"/>
        <end position="302"/>
    </location>
</feature>
<dbReference type="Gene3D" id="3.10.580.10">
    <property type="entry name" value="CBS-domain"/>
    <property type="match status" value="1"/>
</dbReference>
<organism evidence="12 13">
    <name type="scientific">Natrialba aegyptia DSM 13077</name>
    <dbReference type="NCBI Taxonomy" id="1227491"/>
    <lineage>
        <taxon>Archaea</taxon>
        <taxon>Methanobacteriati</taxon>
        <taxon>Methanobacteriota</taxon>
        <taxon>Stenosarchaea group</taxon>
        <taxon>Halobacteria</taxon>
        <taxon>Halobacteriales</taxon>
        <taxon>Natrialbaceae</taxon>
        <taxon>Natrialba</taxon>
    </lineage>
</organism>
<dbReference type="InterPro" id="IPR005170">
    <property type="entry name" value="Transptr-assoc_dom"/>
</dbReference>
<evidence type="ECO:0000259" key="10">
    <source>
        <dbReference type="PROSITE" id="PS51371"/>
    </source>
</evidence>
<dbReference type="InterPro" id="IPR044751">
    <property type="entry name" value="Ion_transp-like_CBS"/>
</dbReference>
<keyword evidence="13" id="KW-1185">Reference proteome</keyword>
<dbReference type="PANTHER" id="PTHR22777">
    <property type="entry name" value="HEMOLYSIN-RELATED"/>
    <property type="match status" value="1"/>
</dbReference>
<dbReference type="InterPro" id="IPR016169">
    <property type="entry name" value="FAD-bd_PCMH_sub2"/>
</dbReference>
<dbReference type="InterPro" id="IPR002550">
    <property type="entry name" value="CNNM"/>
</dbReference>
<feature type="domain" description="CNNM transmembrane" evidence="11">
    <location>
        <begin position="33"/>
        <end position="224"/>
    </location>
</feature>
<feature type="compositionally biased region" description="Low complexity" evidence="8">
    <location>
        <begin position="508"/>
        <end position="517"/>
    </location>
</feature>
<keyword evidence="5 7" id="KW-0129">CBS domain</keyword>
<sequence length="523" mass="57644">MALVSLSEVGVAVGTGIGTPLYTVPMVGLEVGQSTIAVLGVLTIVVLIAFSGFFSSSEIAMFNLPRHRLEGMVEDNVEGARLVEQLKSDPHRLLVTILVGNNLVNIAMSSITTALLGIYFESGLTPVVLSTFGVTAIVLLFGESVPKSYAVEHTESWSIRIAKPLKATEYFLYPLIVLFDYLTRQINRLTGSTTGAIESPYVTRDEIQEMIESGEREGVLEEEEHEMLQRIFRFNNTIVKEVMTPRLDMTAVPKDASIDEAIETCIQSGHARVPVYEGSLDNVQGVVHIRNLVRDLNYGETETEELELGDLIQPTLHVPESKNVDELLTEMRENRMHMAIVIDEFGTTEGLVTMEDMVEEIIGEILEGGEDMPIEELDDRTVMVRGEVNIEDVNESLDIDLPEGEEFETIAGFIFNRAGRLVEEGEEITYDGVRITVETVENTRIMKARLRKLETYEADVDEAELDAETQPEAETGERDQNGSGSAGDGTGENEQNGTQRTDTDTDTDTGTGTPATDGNERAR</sequence>
<evidence type="ECO:0000256" key="5">
    <source>
        <dbReference type="ARBA" id="ARBA00023122"/>
    </source>
</evidence>
<keyword evidence="2 9" id="KW-0812">Transmembrane</keyword>
<dbReference type="GO" id="GO:0016020">
    <property type="term" value="C:membrane"/>
    <property type="evidence" value="ECO:0007669"/>
    <property type="project" value="UniProtKB-SubCell"/>
</dbReference>
<dbReference type="InterPro" id="IPR046342">
    <property type="entry name" value="CBS_dom_sf"/>
</dbReference>
<feature type="transmembrane region" description="Helical" evidence="9">
    <location>
        <begin position="124"/>
        <end position="142"/>
    </location>
</feature>
<evidence type="ECO:0000256" key="8">
    <source>
        <dbReference type="SAM" id="MobiDB-lite"/>
    </source>
</evidence>
<dbReference type="CDD" id="cd04590">
    <property type="entry name" value="CBS_pair_CorC_HlyC_assoc"/>
    <property type="match status" value="1"/>
</dbReference>
<protein>
    <recommendedName>
        <fullName evidence="14">CBS domain-containing protein</fullName>
    </recommendedName>
</protein>
<dbReference type="RefSeq" id="WP_006665408.1">
    <property type="nucleotide sequence ID" value="NZ_AOIP01000020.1"/>
</dbReference>
<keyword evidence="6 9" id="KW-0472">Membrane</keyword>
<dbReference type="FunFam" id="3.10.580.10:FF:000002">
    <property type="entry name" value="Magnesium/cobalt efflux protein CorC"/>
    <property type="match status" value="1"/>
</dbReference>
<feature type="region of interest" description="Disordered" evidence="8">
    <location>
        <begin position="461"/>
        <end position="523"/>
    </location>
</feature>
<dbReference type="PROSITE" id="PS51371">
    <property type="entry name" value="CBS"/>
    <property type="match status" value="2"/>
</dbReference>
<dbReference type="Pfam" id="PF03471">
    <property type="entry name" value="CorC_HlyC"/>
    <property type="match status" value="1"/>
</dbReference>
<evidence type="ECO:0000313" key="13">
    <source>
        <dbReference type="Proteomes" id="UP000011591"/>
    </source>
</evidence>
<dbReference type="Proteomes" id="UP000011591">
    <property type="component" value="Unassembled WGS sequence"/>
</dbReference>
<evidence type="ECO:0000313" key="12">
    <source>
        <dbReference type="EMBL" id="ELZ05826.1"/>
    </source>
</evidence>
<dbReference type="SUPFAM" id="SSF56176">
    <property type="entry name" value="FAD-binding/transporter-associated domain-like"/>
    <property type="match status" value="1"/>
</dbReference>
<evidence type="ECO:0000256" key="9">
    <source>
        <dbReference type="SAM" id="Phobius"/>
    </source>
</evidence>
<gene>
    <name evidence="12" type="ORF">C480_09710</name>
</gene>
<evidence type="ECO:0000256" key="7">
    <source>
        <dbReference type="PROSITE-ProRule" id="PRU00703"/>
    </source>
</evidence>
<feature type="domain" description="CBS" evidence="10">
    <location>
        <begin position="311"/>
        <end position="367"/>
    </location>
</feature>
<dbReference type="GO" id="GO:0050660">
    <property type="term" value="F:flavin adenine dinucleotide binding"/>
    <property type="evidence" value="ECO:0007669"/>
    <property type="project" value="InterPro"/>
</dbReference>
<evidence type="ECO:0000256" key="2">
    <source>
        <dbReference type="ARBA" id="ARBA00022692"/>
    </source>
</evidence>
<dbReference type="OrthoDB" id="9671at2157"/>
<evidence type="ECO:0000256" key="4">
    <source>
        <dbReference type="ARBA" id="ARBA00022989"/>
    </source>
</evidence>
<dbReference type="InterPro" id="IPR036318">
    <property type="entry name" value="FAD-bd_PCMH-like_sf"/>
</dbReference>
<dbReference type="Gene3D" id="3.30.465.10">
    <property type="match status" value="1"/>
</dbReference>
<dbReference type="EMBL" id="AOIP01000020">
    <property type="protein sequence ID" value="ELZ05826.1"/>
    <property type="molecule type" value="Genomic_DNA"/>
</dbReference>
<dbReference type="InterPro" id="IPR000644">
    <property type="entry name" value="CBS_dom"/>
</dbReference>
<dbReference type="PANTHER" id="PTHR22777:SF17">
    <property type="entry name" value="UPF0053 PROTEIN SLL0260"/>
    <property type="match status" value="1"/>
</dbReference>
<dbReference type="SMART" id="SM01091">
    <property type="entry name" value="CorC_HlyC"/>
    <property type="match status" value="1"/>
</dbReference>
<dbReference type="SUPFAM" id="SSF54631">
    <property type="entry name" value="CBS-domain pair"/>
    <property type="match status" value="1"/>
</dbReference>
<name>M0B4I9_9EURY</name>
<evidence type="ECO:0008006" key="14">
    <source>
        <dbReference type="Google" id="ProtNLM"/>
    </source>
</evidence>